<accession>A0A433DBH6</accession>
<feature type="compositionally biased region" description="Basic and acidic residues" evidence="1">
    <location>
        <begin position="98"/>
        <end position="123"/>
    </location>
</feature>
<feature type="non-terminal residue" evidence="2">
    <location>
        <position position="1"/>
    </location>
</feature>
<evidence type="ECO:0000313" key="3">
    <source>
        <dbReference type="Proteomes" id="UP000268093"/>
    </source>
</evidence>
<evidence type="ECO:0000256" key="1">
    <source>
        <dbReference type="SAM" id="MobiDB-lite"/>
    </source>
</evidence>
<dbReference type="Proteomes" id="UP000268093">
    <property type="component" value="Unassembled WGS sequence"/>
</dbReference>
<reference evidence="2 3" key="1">
    <citation type="journal article" date="2018" name="New Phytol.">
        <title>Phylogenomics of Endogonaceae and evolution of mycorrhizas within Mucoromycota.</title>
        <authorList>
            <person name="Chang Y."/>
            <person name="Desiro A."/>
            <person name="Na H."/>
            <person name="Sandor L."/>
            <person name="Lipzen A."/>
            <person name="Clum A."/>
            <person name="Barry K."/>
            <person name="Grigoriev I.V."/>
            <person name="Martin F.M."/>
            <person name="Stajich J.E."/>
            <person name="Smith M.E."/>
            <person name="Bonito G."/>
            <person name="Spatafora J.W."/>
        </authorList>
    </citation>
    <scope>NUCLEOTIDE SEQUENCE [LARGE SCALE GENOMIC DNA]</scope>
    <source>
        <strain evidence="2 3">GMNB39</strain>
    </source>
</reference>
<feature type="region of interest" description="Disordered" evidence="1">
    <location>
        <begin position="28"/>
        <end position="123"/>
    </location>
</feature>
<proteinExistence type="predicted"/>
<protein>
    <submittedName>
        <fullName evidence="2">Uncharacterized protein</fullName>
    </submittedName>
</protein>
<organism evidence="2 3">
    <name type="scientific">Jimgerdemannia flammicorona</name>
    <dbReference type="NCBI Taxonomy" id="994334"/>
    <lineage>
        <taxon>Eukaryota</taxon>
        <taxon>Fungi</taxon>
        <taxon>Fungi incertae sedis</taxon>
        <taxon>Mucoromycota</taxon>
        <taxon>Mucoromycotina</taxon>
        <taxon>Endogonomycetes</taxon>
        <taxon>Endogonales</taxon>
        <taxon>Endogonaceae</taxon>
        <taxon>Jimgerdemannia</taxon>
    </lineage>
</organism>
<name>A0A433DBH6_9FUNG</name>
<feature type="non-terminal residue" evidence="2">
    <location>
        <position position="123"/>
    </location>
</feature>
<comment type="caution">
    <text evidence="2">The sequence shown here is derived from an EMBL/GenBank/DDBJ whole genome shotgun (WGS) entry which is preliminary data.</text>
</comment>
<sequence length="123" mass="13785">QAPRPRPAVRPDGRGCLFRHKRRRLRYHILGDPGRGRRQSEADGGLDVRTIRQLGGVRDQGTRAEPGSRRRAQRCDRSRPRIRDPQNLATAIPTGGHRRGDAVGREEAKGHGVECWGKKGREG</sequence>
<gene>
    <name evidence="2" type="ORF">BC936DRAFT_144864</name>
</gene>
<keyword evidence="3" id="KW-1185">Reference proteome</keyword>
<dbReference type="EMBL" id="RBNI01003617">
    <property type="protein sequence ID" value="RUP48182.1"/>
    <property type="molecule type" value="Genomic_DNA"/>
</dbReference>
<dbReference type="AlphaFoldDB" id="A0A433DBH6"/>
<evidence type="ECO:0000313" key="2">
    <source>
        <dbReference type="EMBL" id="RUP48182.1"/>
    </source>
</evidence>
<feature type="compositionally biased region" description="Basic and acidic residues" evidence="1">
    <location>
        <begin position="60"/>
        <end position="84"/>
    </location>
</feature>